<keyword evidence="4" id="KW-0808">Transferase</keyword>
<dbReference type="Pfam" id="PF03279">
    <property type="entry name" value="Lip_A_acyltrans"/>
    <property type="match status" value="1"/>
</dbReference>
<dbReference type="PANTHER" id="PTHR30606:SF10">
    <property type="entry name" value="PHOSPHATIDYLINOSITOL MANNOSIDE ACYLTRANSFERASE"/>
    <property type="match status" value="1"/>
</dbReference>
<dbReference type="PIRSF" id="PIRSF026649">
    <property type="entry name" value="MsbB"/>
    <property type="match status" value="1"/>
</dbReference>
<evidence type="ECO:0000256" key="2">
    <source>
        <dbReference type="ARBA" id="ARBA00022475"/>
    </source>
</evidence>
<dbReference type="AlphaFoldDB" id="A0A0R2TEG1"/>
<dbReference type="GO" id="GO:0005886">
    <property type="term" value="C:plasma membrane"/>
    <property type="evidence" value="ECO:0007669"/>
    <property type="project" value="UniProtKB-SubCell"/>
</dbReference>
<evidence type="ECO:0000256" key="1">
    <source>
        <dbReference type="ARBA" id="ARBA00004533"/>
    </source>
</evidence>
<organism evidence="7 8">
    <name type="scientific">OM182 bacterium BACL3 MAG-120920-bin41</name>
    <dbReference type="NCBI Taxonomy" id="1655580"/>
    <lineage>
        <taxon>Bacteria</taxon>
        <taxon>Pseudomonadati</taxon>
        <taxon>Pseudomonadota</taxon>
        <taxon>Gammaproteobacteria</taxon>
        <taxon>OMG group</taxon>
        <taxon>OM182 clade</taxon>
    </lineage>
</organism>
<reference evidence="7 8" key="1">
    <citation type="submission" date="2015-10" db="EMBL/GenBank/DDBJ databases">
        <title>Metagenome-Assembled Genomes uncover a global brackish microbiome.</title>
        <authorList>
            <person name="Hugerth L.W."/>
            <person name="Larsson J."/>
            <person name="Alneberg J."/>
            <person name="Lindh M.V."/>
            <person name="Legrand C."/>
            <person name="Pinhassi J."/>
            <person name="Andersson A.F."/>
        </authorList>
    </citation>
    <scope>NUCLEOTIDE SEQUENCE [LARGE SCALE GENOMIC DNA]</scope>
    <source>
        <strain evidence="7">BACL4 MAG-120920-bin41</strain>
    </source>
</reference>
<comment type="caution">
    <text evidence="7">The sequence shown here is derived from an EMBL/GenBank/DDBJ whole genome shotgun (WGS) entry which is preliminary data.</text>
</comment>
<protein>
    <recommendedName>
        <fullName evidence="9">Lipid A biosynthesis acyltransferase</fullName>
    </recommendedName>
</protein>
<comment type="subcellular location">
    <subcellularLocation>
        <location evidence="1">Cell inner membrane</location>
    </subcellularLocation>
</comment>
<evidence type="ECO:0000313" key="7">
    <source>
        <dbReference type="EMBL" id="KRO85589.1"/>
    </source>
</evidence>
<evidence type="ECO:0000256" key="4">
    <source>
        <dbReference type="ARBA" id="ARBA00022679"/>
    </source>
</evidence>
<dbReference type="PANTHER" id="PTHR30606">
    <property type="entry name" value="LIPID A BIOSYNTHESIS LAUROYL ACYLTRANSFERASE"/>
    <property type="match status" value="1"/>
</dbReference>
<keyword evidence="3" id="KW-0997">Cell inner membrane</keyword>
<dbReference type="EMBL" id="LIBE01000018">
    <property type="protein sequence ID" value="KRO85589.1"/>
    <property type="molecule type" value="Genomic_DNA"/>
</dbReference>
<dbReference type="GO" id="GO:0016746">
    <property type="term" value="F:acyltransferase activity"/>
    <property type="evidence" value="ECO:0007669"/>
    <property type="project" value="UniProtKB-KW"/>
</dbReference>
<evidence type="ECO:0008006" key="9">
    <source>
        <dbReference type="Google" id="ProtNLM"/>
    </source>
</evidence>
<evidence type="ECO:0000256" key="3">
    <source>
        <dbReference type="ARBA" id="ARBA00022519"/>
    </source>
</evidence>
<accession>A0A0R2TEG1</accession>
<evidence type="ECO:0000256" key="5">
    <source>
        <dbReference type="ARBA" id="ARBA00023136"/>
    </source>
</evidence>
<evidence type="ECO:0000313" key="8">
    <source>
        <dbReference type="Proteomes" id="UP000051547"/>
    </source>
</evidence>
<gene>
    <name evidence="7" type="ORF">ABR72_01830</name>
</gene>
<evidence type="ECO:0000256" key="6">
    <source>
        <dbReference type="ARBA" id="ARBA00023315"/>
    </source>
</evidence>
<dbReference type="InterPro" id="IPR004960">
    <property type="entry name" value="LipA_acyltrans"/>
</dbReference>
<keyword evidence="2" id="KW-1003">Cell membrane</keyword>
<proteinExistence type="predicted"/>
<dbReference type="CDD" id="cd07984">
    <property type="entry name" value="LPLAT_LABLAT-like"/>
    <property type="match status" value="1"/>
</dbReference>
<dbReference type="Proteomes" id="UP000051547">
    <property type="component" value="Unassembled WGS sequence"/>
</dbReference>
<dbReference type="GO" id="GO:0009247">
    <property type="term" value="P:glycolipid biosynthetic process"/>
    <property type="evidence" value="ECO:0007669"/>
    <property type="project" value="UniProtKB-ARBA"/>
</dbReference>
<name>A0A0R2TEG1_9GAMM</name>
<sequence length="328" mass="35624">MRQSACINTLIRRRDNASEPKITDSISPKEASPTLSRLGFLVALGFLRLTSVLPLRLLHWIGGGLGWLFAVIPNRSAATTRRNIAACFPALSSAEQESLARQSLKGMVCTGLEMGKAWILPIEGTLAQVTEVEGLAALQAAAKAGEGVILLAPHLGNWEIFGYFACEGIASNFMYQPPKNPQMDALLRGVRAKSGIQLAPTNRKGVAILLGALQKGELVGVLPDQVPTDEGGVYADFFGESAFTMTLTSRLAQRGTPRVFCGFAQRLPKGKGFKVIVHEADAGIYDKDLGASAAAINRSVERCVRLAPEQYQWEYKRFRRQPDDSAFY</sequence>
<keyword evidence="5" id="KW-0472">Membrane</keyword>
<keyword evidence="6" id="KW-0012">Acyltransferase</keyword>